<evidence type="ECO:0000256" key="8">
    <source>
        <dbReference type="ARBA" id="ARBA00022737"/>
    </source>
</evidence>
<proteinExistence type="predicted"/>
<feature type="domain" description="Lumazine-binding" evidence="11">
    <location>
        <begin position="1"/>
        <end position="95"/>
    </location>
</feature>
<feature type="domain" description="Lumazine-binding" evidence="11">
    <location>
        <begin position="96"/>
        <end position="196"/>
    </location>
</feature>
<keyword evidence="7 12" id="KW-0808">Transferase</keyword>
<keyword evidence="13" id="KW-1185">Reference proteome</keyword>
<dbReference type="NCBIfam" id="TIGR00187">
    <property type="entry name" value="ribE"/>
    <property type="match status" value="1"/>
</dbReference>
<keyword evidence="6" id="KW-0686">Riboflavin biosynthesis</keyword>
<dbReference type="NCBIfam" id="NF006767">
    <property type="entry name" value="PRK09289.1"/>
    <property type="match status" value="1"/>
</dbReference>
<dbReference type="InterPro" id="IPR001783">
    <property type="entry name" value="Lumazine-bd"/>
</dbReference>
<dbReference type="EMBL" id="BAAFGK010000001">
    <property type="protein sequence ID" value="GAB0055986.1"/>
    <property type="molecule type" value="Genomic_DNA"/>
</dbReference>
<evidence type="ECO:0000256" key="9">
    <source>
        <dbReference type="NCBIfam" id="TIGR00187"/>
    </source>
</evidence>
<feature type="repeat" description="Lumazine-binding" evidence="10">
    <location>
        <begin position="1"/>
        <end position="95"/>
    </location>
</feature>
<dbReference type="InterPro" id="IPR023366">
    <property type="entry name" value="ATP_synth_asu-like_sf"/>
</dbReference>
<protein>
    <recommendedName>
        <fullName evidence="5 9">Riboflavin synthase</fullName>
        <ecNumber evidence="4 9">2.5.1.9</ecNumber>
    </recommendedName>
</protein>
<evidence type="ECO:0000256" key="4">
    <source>
        <dbReference type="ARBA" id="ARBA00012827"/>
    </source>
</evidence>
<sequence>MFTGLIEQVGVIRSVERSAAEWVIRVDCRLSGVRLGDSIAVSGVCLTVVELLPPGGFAAQVSAATLESSTLGNLRAGVRVNLERALSFGGRLDGHLVQGHVDAVGRVERIAPRGRSLEVWFRVSGVAGRYVVAKGSIAIDGVSLTVNQVEDVGEESRFSINLIPHTQNGTTLAGLAPGVEVNIESDLLGRYVERLLARGAECGVGRGKSGGLDEAFLRQQGF</sequence>
<dbReference type="PROSITE" id="PS51177">
    <property type="entry name" value="LUMAZINE_BIND"/>
    <property type="match status" value="2"/>
</dbReference>
<keyword evidence="8" id="KW-0677">Repeat</keyword>
<dbReference type="CDD" id="cd00402">
    <property type="entry name" value="Riboflavin_synthase_like"/>
    <property type="match status" value="1"/>
</dbReference>
<dbReference type="Gene3D" id="2.40.30.20">
    <property type="match status" value="2"/>
</dbReference>
<comment type="caution">
    <text evidence="12">The sequence shown here is derived from an EMBL/GenBank/DDBJ whole genome shotgun (WGS) entry which is preliminary data.</text>
</comment>
<evidence type="ECO:0000256" key="2">
    <source>
        <dbReference type="ARBA" id="ARBA00002803"/>
    </source>
</evidence>
<reference evidence="12 13" key="1">
    <citation type="submission" date="2024-09" db="EMBL/GenBank/DDBJ databases">
        <title>Draft genome sequence of Candidatus Magnetaquicoccaceae bacterium FCR-1.</title>
        <authorList>
            <person name="Shimoshige H."/>
            <person name="Shimamura S."/>
            <person name="Taoka A."/>
            <person name="Kobayashi H."/>
            <person name="Maekawa T."/>
        </authorList>
    </citation>
    <scope>NUCLEOTIDE SEQUENCE [LARGE SCALE GENOMIC DNA]</scope>
    <source>
        <strain evidence="12 13">FCR-1</strain>
    </source>
</reference>
<evidence type="ECO:0000256" key="3">
    <source>
        <dbReference type="ARBA" id="ARBA00004887"/>
    </source>
</evidence>
<dbReference type="PANTHER" id="PTHR21098">
    <property type="entry name" value="RIBOFLAVIN SYNTHASE ALPHA CHAIN"/>
    <property type="match status" value="1"/>
</dbReference>
<dbReference type="GO" id="GO:0004746">
    <property type="term" value="F:riboflavin synthase activity"/>
    <property type="evidence" value="ECO:0007669"/>
    <property type="project" value="UniProtKB-EC"/>
</dbReference>
<name>A0ABQ0C536_9PROT</name>
<evidence type="ECO:0000259" key="11">
    <source>
        <dbReference type="PROSITE" id="PS51177"/>
    </source>
</evidence>
<evidence type="ECO:0000313" key="12">
    <source>
        <dbReference type="EMBL" id="GAB0055986.1"/>
    </source>
</evidence>
<comment type="function">
    <text evidence="2">Catalyzes the dismutation of two molecules of 6,7-dimethyl-8-ribityllumazine, resulting in the formation of riboflavin and 5-amino-6-(D-ribitylamino)uracil.</text>
</comment>
<evidence type="ECO:0000256" key="5">
    <source>
        <dbReference type="ARBA" id="ARBA00013950"/>
    </source>
</evidence>
<dbReference type="RefSeq" id="WP_420903696.1">
    <property type="nucleotide sequence ID" value="NZ_BAAFGK010000001.1"/>
</dbReference>
<dbReference type="Pfam" id="PF00677">
    <property type="entry name" value="Lum_binding"/>
    <property type="match status" value="2"/>
</dbReference>
<dbReference type="PIRSF" id="PIRSF000498">
    <property type="entry name" value="Riboflavin_syn_A"/>
    <property type="match status" value="1"/>
</dbReference>
<dbReference type="PANTHER" id="PTHR21098:SF12">
    <property type="entry name" value="RIBOFLAVIN SYNTHASE"/>
    <property type="match status" value="1"/>
</dbReference>
<dbReference type="InterPro" id="IPR017938">
    <property type="entry name" value="Riboflavin_synthase-like_b-brl"/>
</dbReference>
<gene>
    <name evidence="12" type="primary">ribE</name>
    <name evidence="12" type="ORF">SIID45300_00285</name>
</gene>
<dbReference type="InterPro" id="IPR026017">
    <property type="entry name" value="Lumazine-bd_dom"/>
</dbReference>
<evidence type="ECO:0000256" key="6">
    <source>
        <dbReference type="ARBA" id="ARBA00022619"/>
    </source>
</evidence>
<organism evidence="12 13">
    <name type="scientific">Candidatus Magnetaquiglobus chichijimensis</name>
    <dbReference type="NCBI Taxonomy" id="3141448"/>
    <lineage>
        <taxon>Bacteria</taxon>
        <taxon>Pseudomonadati</taxon>
        <taxon>Pseudomonadota</taxon>
        <taxon>Magnetococcia</taxon>
        <taxon>Magnetococcales</taxon>
        <taxon>Candidatus Magnetaquicoccaceae</taxon>
        <taxon>Candidatus Magnetaquiglobus</taxon>
    </lineage>
</organism>
<dbReference type="SUPFAM" id="SSF63380">
    <property type="entry name" value="Riboflavin synthase domain-like"/>
    <property type="match status" value="2"/>
</dbReference>
<comment type="catalytic activity">
    <reaction evidence="1">
        <text>2 6,7-dimethyl-8-(1-D-ribityl)lumazine + H(+) = 5-amino-6-(D-ribitylamino)uracil + riboflavin</text>
        <dbReference type="Rhea" id="RHEA:20772"/>
        <dbReference type="ChEBI" id="CHEBI:15378"/>
        <dbReference type="ChEBI" id="CHEBI:15934"/>
        <dbReference type="ChEBI" id="CHEBI:57986"/>
        <dbReference type="ChEBI" id="CHEBI:58201"/>
        <dbReference type="EC" id="2.5.1.9"/>
    </reaction>
</comment>
<feature type="repeat" description="Lumazine-binding" evidence="10">
    <location>
        <begin position="96"/>
        <end position="196"/>
    </location>
</feature>
<comment type="pathway">
    <text evidence="3">Cofactor biosynthesis; riboflavin biosynthesis; riboflavin from 2-hydroxy-3-oxobutyl phosphate and 5-amino-6-(D-ribitylamino)uracil: step 2/2.</text>
</comment>
<evidence type="ECO:0000256" key="7">
    <source>
        <dbReference type="ARBA" id="ARBA00022679"/>
    </source>
</evidence>
<dbReference type="Proteomes" id="UP001628193">
    <property type="component" value="Unassembled WGS sequence"/>
</dbReference>
<evidence type="ECO:0000313" key="13">
    <source>
        <dbReference type="Proteomes" id="UP001628193"/>
    </source>
</evidence>
<evidence type="ECO:0000256" key="1">
    <source>
        <dbReference type="ARBA" id="ARBA00000968"/>
    </source>
</evidence>
<evidence type="ECO:0000256" key="10">
    <source>
        <dbReference type="PROSITE-ProRule" id="PRU00524"/>
    </source>
</evidence>
<dbReference type="EC" id="2.5.1.9" evidence="4 9"/>
<accession>A0ABQ0C536</accession>